<dbReference type="CDD" id="cd00055">
    <property type="entry name" value="EGF_Lam"/>
    <property type="match status" value="1"/>
</dbReference>
<organism evidence="3 4">
    <name type="scientific">Mytilus edulis</name>
    <name type="common">Blue mussel</name>
    <dbReference type="NCBI Taxonomy" id="6550"/>
    <lineage>
        <taxon>Eukaryota</taxon>
        <taxon>Metazoa</taxon>
        <taxon>Spiralia</taxon>
        <taxon>Lophotrochozoa</taxon>
        <taxon>Mollusca</taxon>
        <taxon>Bivalvia</taxon>
        <taxon>Autobranchia</taxon>
        <taxon>Pteriomorphia</taxon>
        <taxon>Mytilida</taxon>
        <taxon>Mytiloidea</taxon>
        <taxon>Mytilidae</taxon>
        <taxon>Mytilinae</taxon>
        <taxon>Mytilus</taxon>
    </lineage>
</organism>
<evidence type="ECO:0000313" key="4">
    <source>
        <dbReference type="Proteomes" id="UP000683360"/>
    </source>
</evidence>
<dbReference type="OrthoDB" id="10252017at2759"/>
<feature type="region of interest" description="Disordered" evidence="1">
    <location>
        <begin position="229"/>
        <end position="248"/>
    </location>
</feature>
<proteinExistence type="predicted"/>
<comment type="caution">
    <text evidence="3">The sequence shown here is derived from an EMBL/GenBank/DDBJ whole genome shotgun (WGS) entry which is preliminary data.</text>
</comment>
<keyword evidence="4" id="KW-1185">Reference proteome</keyword>
<protein>
    <submittedName>
        <fullName evidence="3">Uncharacterized protein</fullName>
    </submittedName>
</protein>
<name>A0A8S3UBN0_MYTED</name>
<dbReference type="Gene3D" id="2.170.300.10">
    <property type="entry name" value="Tie2 ligand-binding domain superfamily"/>
    <property type="match status" value="1"/>
</dbReference>
<keyword evidence="2" id="KW-0812">Transmembrane</keyword>
<dbReference type="EMBL" id="CAJPWZ010002699">
    <property type="protein sequence ID" value="CAG2243303.1"/>
    <property type="molecule type" value="Genomic_DNA"/>
</dbReference>
<gene>
    <name evidence="3" type="ORF">MEDL_55412</name>
</gene>
<evidence type="ECO:0000256" key="2">
    <source>
        <dbReference type="SAM" id="Phobius"/>
    </source>
</evidence>
<dbReference type="Proteomes" id="UP000683360">
    <property type="component" value="Unassembled WGS sequence"/>
</dbReference>
<keyword evidence="2" id="KW-0472">Membrane</keyword>
<sequence>MFLGCWKGTWGRNCSELCPANCINQNCYPETGLCVWGCDAQNCLNNQCDNKTGVCTDGCEIGQTGQYCNKQCDNGFYGFNCKTQCATCFNMSCERFEGNCSYGCIDGRYEGVRCQTLVNGEMTTKENNSSASIGGGIGAVVVIVVVVTILIIIYRRRSKPRKEKNIRDQNEISRGEENTYCNHNIALTTDDVCLNFDSVQDTSKEKPPFAGKTESKTSVIEVIDGYPEEYDEEEEGNSSTRKEKKKVSRMNTSSYLRDLFMLILKVQKKKTKLKIAFLQHGHVRIVSSLFLYL</sequence>
<keyword evidence="2" id="KW-1133">Transmembrane helix</keyword>
<evidence type="ECO:0000313" key="3">
    <source>
        <dbReference type="EMBL" id="CAG2243303.1"/>
    </source>
</evidence>
<feature type="transmembrane region" description="Helical" evidence="2">
    <location>
        <begin position="133"/>
        <end position="154"/>
    </location>
</feature>
<dbReference type="InterPro" id="IPR002049">
    <property type="entry name" value="LE_dom"/>
</dbReference>
<evidence type="ECO:0000256" key="1">
    <source>
        <dbReference type="SAM" id="MobiDB-lite"/>
    </source>
</evidence>
<accession>A0A8S3UBN0</accession>
<dbReference type="AlphaFoldDB" id="A0A8S3UBN0"/>
<reference evidence="3" key="1">
    <citation type="submission" date="2021-03" db="EMBL/GenBank/DDBJ databases">
        <authorList>
            <person name="Bekaert M."/>
        </authorList>
    </citation>
    <scope>NUCLEOTIDE SEQUENCE</scope>
</reference>